<dbReference type="Proteomes" id="UP000756132">
    <property type="component" value="Chromosome 7"/>
</dbReference>
<dbReference type="OrthoDB" id="2391627at2759"/>
<evidence type="ECO:0000313" key="3">
    <source>
        <dbReference type="Proteomes" id="UP000756132"/>
    </source>
</evidence>
<dbReference type="OMA" id="FIDYVPP"/>
<gene>
    <name evidence="2" type="ORF">CLAFUR5_10328</name>
</gene>
<dbReference type="EMBL" id="CP090169">
    <property type="protein sequence ID" value="UJO20099.1"/>
    <property type="molecule type" value="Genomic_DNA"/>
</dbReference>
<evidence type="ECO:0000313" key="2">
    <source>
        <dbReference type="EMBL" id="UJO20099.1"/>
    </source>
</evidence>
<protein>
    <submittedName>
        <fullName evidence="2">Cytochrome b-c1 complex subunit 10, mitochondrial</fullName>
    </submittedName>
</protein>
<keyword evidence="1" id="KW-0472">Membrane</keyword>
<dbReference type="GeneID" id="71990206"/>
<keyword evidence="1" id="KW-1133">Transmembrane helix</keyword>
<dbReference type="InterPro" id="IPR019182">
    <property type="entry name" value="Cytochrome_b-c1_su10_fun"/>
</dbReference>
<dbReference type="PANTHER" id="PTHR28254:SF1">
    <property type="entry name" value="CYTOCHROME B-C1 COMPLEX SUBUNIT 10, MITOCHONDRIAL"/>
    <property type="match status" value="1"/>
</dbReference>
<dbReference type="RefSeq" id="XP_047764465.1">
    <property type="nucleotide sequence ID" value="XM_047909476.1"/>
</dbReference>
<dbReference type="GO" id="GO:0005739">
    <property type="term" value="C:mitochondrion"/>
    <property type="evidence" value="ECO:0007669"/>
    <property type="project" value="GOC"/>
</dbReference>
<organism evidence="2 3">
    <name type="scientific">Passalora fulva</name>
    <name type="common">Tomato leaf mold</name>
    <name type="synonym">Cladosporium fulvum</name>
    <dbReference type="NCBI Taxonomy" id="5499"/>
    <lineage>
        <taxon>Eukaryota</taxon>
        <taxon>Fungi</taxon>
        <taxon>Dikarya</taxon>
        <taxon>Ascomycota</taxon>
        <taxon>Pezizomycotina</taxon>
        <taxon>Dothideomycetes</taxon>
        <taxon>Dothideomycetidae</taxon>
        <taxon>Mycosphaerellales</taxon>
        <taxon>Mycosphaerellaceae</taxon>
        <taxon>Fulvia</taxon>
    </lineage>
</organism>
<reference evidence="2" key="1">
    <citation type="submission" date="2021-12" db="EMBL/GenBank/DDBJ databases">
        <authorList>
            <person name="Zaccaron A."/>
            <person name="Stergiopoulos I."/>
        </authorList>
    </citation>
    <scope>NUCLEOTIDE SEQUENCE</scope>
    <source>
        <strain evidence="2">Race5_Kim</strain>
    </source>
</reference>
<dbReference type="KEGG" id="ffu:CLAFUR5_10328"/>
<dbReference type="PANTHER" id="PTHR28254">
    <property type="entry name" value="CYTOCHROME B-C1 COMPLEX SUBUNIT 10"/>
    <property type="match status" value="1"/>
</dbReference>
<dbReference type="Pfam" id="PF09796">
    <property type="entry name" value="QCR10"/>
    <property type="match status" value="1"/>
</dbReference>
<sequence>MQRTAILRMQRTLARSMPIDTEPGASALQPWRKPINYKSYKSPHGPQYKVPFNVYGIDAKTLIGWSKIGAGFGIVAGTAALFFLDGVPRVKKDILQKLPLIGSYFIDYVPPEDNPF</sequence>
<feature type="transmembrane region" description="Helical" evidence="1">
    <location>
        <begin position="62"/>
        <end position="84"/>
    </location>
</feature>
<evidence type="ECO:0000256" key="1">
    <source>
        <dbReference type="SAM" id="Phobius"/>
    </source>
</evidence>
<dbReference type="AlphaFoldDB" id="A0A9Q8PCN0"/>
<name>A0A9Q8PCN0_PASFU</name>
<reference evidence="2" key="2">
    <citation type="journal article" date="2022" name="Microb. Genom.">
        <title>A chromosome-scale genome assembly of the tomato pathogen Cladosporium fulvum reveals a compartmentalized genome architecture and the presence of a dispensable chromosome.</title>
        <authorList>
            <person name="Zaccaron A.Z."/>
            <person name="Chen L.H."/>
            <person name="Samaras A."/>
            <person name="Stergiopoulos I."/>
        </authorList>
    </citation>
    <scope>NUCLEOTIDE SEQUENCE</scope>
    <source>
        <strain evidence="2">Race5_Kim</strain>
    </source>
</reference>
<keyword evidence="1" id="KW-0812">Transmembrane</keyword>
<proteinExistence type="predicted"/>
<dbReference type="GO" id="GO:0006122">
    <property type="term" value="P:mitochondrial electron transport, ubiquinol to cytochrome c"/>
    <property type="evidence" value="ECO:0007669"/>
    <property type="project" value="InterPro"/>
</dbReference>
<keyword evidence="3" id="KW-1185">Reference proteome</keyword>
<accession>A0A9Q8PCN0</accession>